<reference evidence="3 4" key="1">
    <citation type="submission" date="2017-10" db="EMBL/GenBank/DDBJ databases">
        <title>Two draft genome sequences of Pusillimonas sp. strains isolated from a nitrate- and radionuclide-contaminated groundwater in Russia.</title>
        <authorList>
            <person name="Grouzdev D.S."/>
            <person name="Tourova T.P."/>
            <person name="Goeva M.A."/>
            <person name="Babich T.L."/>
            <person name="Sokolova D.S."/>
            <person name="Abdullin R."/>
            <person name="Poltaraus A.B."/>
            <person name="Toshchakov S.V."/>
            <person name="Nazina T.N."/>
        </authorList>
    </citation>
    <scope>NUCLEOTIDE SEQUENCE [LARGE SCALE GENOMIC DNA]</scope>
    <source>
        <strain evidence="3 4">JR1/69-3-13</strain>
    </source>
</reference>
<organism evidence="3 4">
    <name type="scientific">Pollutimonas subterranea</name>
    <dbReference type="NCBI Taxonomy" id="2045210"/>
    <lineage>
        <taxon>Bacteria</taxon>
        <taxon>Pseudomonadati</taxon>
        <taxon>Pseudomonadota</taxon>
        <taxon>Betaproteobacteria</taxon>
        <taxon>Burkholderiales</taxon>
        <taxon>Alcaligenaceae</taxon>
        <taxon>Pollutimonas</taxon>
    </lineage>
</organism>
<dbReference type="SUPFAM" id="SSF53850">
    <property type="entry name" value="Periplasmic binding protein-like II"/>
    <property type="match status" value="1"/>
</dbReference>
<dbReference type="Pfam" id="PF03401">
    <property type="entry name" value="TctC"/>
    <property type="match status" value="1"/>
</dbReference>
<gene>
    <name evidence="3" type="ORF">CR159_11370</name>
</gene>
<dbReference type="AlphaFoldDB" id="A0A2N4U4D8"/>
<name>A0A2N4U4D8_9BURK</name>
<dbReference type="PANTHER" id="PTHR42928">
    <property type="entry name" value="TRICARBOXYLATE-BINDING PROTEIN"/>
    <property type="match status" value="1"/>
</dbReference>
<dbReference type="CDD" id="cd07012">
    <property type="entry name" value="PBP2_Bug_TTT"/>
    <property type="match status" value="1"/>
</dbReference>
<dbReference type="EMBL" id="PDNW01000008">
    <property type="protein sequence ID" value="PLC49876.1"/>
    <property type="molecule type" value="Genomic_DNA"/>
</dbReference>
<dbReference type="OrthoDB" id="8678477at2"/>
<evidence type="ECO:0000256" key="1">
    <source>
        <dbReference type="ARBA" id="ARBA00006987"/>
    </source>
</evidence>
<evidence type="ECO:0000256" key="2">
    <source>
        <dbReference type="SAM" id="SignalP"/>
    </source>
</evidence>
<evidence type="ECO:0000313" key="4">
    <source>
        <dbReference type="Proteomes" id="UP000234190"/>
    </source>
</evidence>
<keyword evidence="2" id="KW-0732">Signal</keyword>
<dbReference type="PANTHER" id="PTHR42928:SF5">
    <property type="entry name" value="BLR1237 PROTEIN"/>
    <property type="match status" value="1"/>
</dbReference>
<comment type="similarity">
    <text evidence="1">Belongs to the UPF0065 (bug) family.</text>
</comment>
<evidence type="ECO:0008006" key="5">
    <source>
        <dbReference type="Google" id="ProtNLM"/>
    </source>
</evidence>
<sequence>MKCHLSHFLGKSVTAFFLITAGAAAMTQVYAQGFPTHTVKLVVPYSPGGTADTLGRMVAAGMQEDLGQSIVVENKTGGGSTIGAAAVARAAPDGYTLLLGSGSTHTVAPVVNKNMQYDPVKDFEPISLIGTTSYVLVVNPDKLPVKSLQELIEYGKAHPEKAEYGSTGQGAAVHLTMEMFQTQSGAKFLHVPYRGGAPAMADVLAGEIAITLTTAEQAALIKSGTLRALAVLGPDRLAPLPDVPTCEEAGVPDCTFPVWNAVFAPAGTPEPVIARLAGSVEKALAAPEVKQRLIDLGYTPGTGGAEGLRKRVVEETAFVRSTAEAAGVGAN</sequence>
<feature type="signal peptide" evidence="2">
    <location>
        <begin position="1"/>
        <end position="31"/>
    </location>
</feature>
<comment type="caution">
    <text evidence="3">The sequence shown here is derived from an EMBL/GenBank/DDBJ whole genome shotgun (WGS) entry which is preliminary data.</text>
</comment>
<protein>
    <recommendedName>
        <fullName evidence="5">Tripartite-type tricarboxylate transporter receptor subunit TctC</fullName>
    </recommendedName>
</protein>
<dbReference type="PIRSF" id="PIRSF017082">
    <property type="entry name" value="YflP"/>
    <property type="match status" value="1"/>
</dbReference>
<dbReference type="Gene3D" id="3.40.190.10">
    <property type="entry name" value="Periplasmic binding protein-like II"/>
    <property type="match status" value="1"/>
</dbReference>
<dbReference type="Proteomes" id="UP000234190">
    <property type="component" value="Unassembled WGS sequence"/>
</dbReference>
<feature type="chain" id="PRO_5014632875" description="Tripartite-type tricarboxylate transporter receptor subunit TctC" evidence="2">
    <location>
        <begin position="32"/>
        <end position="331"/>
    </location>
</feature>
<dbReference type="InterPro" id="IPR042100">
    <property type="entry name" value="Bug_dom1"/>
</dbReference>
<dbReference type="RefSeq" id="WP_102074069.1">
    <property type="nucleotide sequence ID" value="NZ_PDNW01000008.1"/>
</dbReference>
<keyword evidence="4" id="KW-1185">Reference proteome</keyword>
<dbReference type="InterPro" id="IPR005064">
    <property type="entry name" value="BUG"/>
</dbReference>
<evidence type="ECO:0000313" key="3">
    <source>
        <dbReference type="EMBL" id="PLC49876.1"/>
    </source>
</evidence>
<proteinExistence type="inferred from homology"/>
<accession>A0A2N4U4D8</accession>
<dbReference type="Gene3D" id="3.40.190.150">
    <property type="entry name" value="Bordetella uptake gene, domain 1"/>
    <property type="match status" value="1"/>
</dbReference>